<dbReference type="EMBL" id="BKCJ010432835">
    <property type="protein sequence ID" value="GFA48837.1"/>
    <property type="molecule type" value="Genomic_DNA"/>
</dbReference>
<comment type="caution">
    <text evidence="1">The sequence shown here is derived from an EMBL/GenBank/DDBJ whole genome shotgun (WGS) entry which is preliminary data.</text>
</comment>
<reference evidence="1" key="1">
    <citation type="journal article" date="2019" name="Sci. Rep.">
        <title>Draft genome of Tanacetum cinerariifolium, the natural source of mosquito coil.</title>
        <authorList>
            <person name="Yamashiro T."/>
            <person name="Shiraishi A."/>
            <person name="Satake H."/>
            <person name="Nakayama K."/>
        </authorList>
    </citation>
    <scope>NUCLEOTIDE SEQUENCE</scope>
</reference>
<organism evidence="1">
    <name type="scientific">Tanacetum cinerariifolium</name>
    <name type="common">Dalmatian daisy</name>
    <name type="synonym">Chrysanthemum cinerariifolium</name>
    <dbReference type="NCBI Taxonomy" id="118510"/>
    <lineage>
        <taxon>Eukaryota</taxon>
        <taxon>Viridiplantae</taxon>
        <taxon>Streptophyta</taxon>
        <taxon>Embryophyta</taxon>
        <taxon>Tracheophyta</taxon>
        <taxon>Spermatophyta</taxon>
        <taxon>Magnoliopsida</taxon>
        <taxon>eudicotyledons</taxon>
        <taxon>Gunneridae</taxon>
        <taxon>Pentapetalae</taxon>
        <taxon>asterids</taxon>
        <taxon>campanulids</taxon>
        <taxon>Asterales</taxon>
        <taxon>Asteraceae</taxon>
        <taxon>Asteroideae</taxon>
        <taxon>Anthemideae</taxon>
        <taxon>Anthemidinae</taxon>
        <taxon>Tanacetum</taxon>
    </lineage>
</organism>
<proteinExistence type="predicted"/>
<gene>
    <name evidence="1" type="ORF">Tci_620809</name>
</gene>
<feature type="non-terminal residue" evidence="1">
    <location>
        <position position="24"/>
    </location>
</feature>
<sequence length="24" mass="2575">MGHNGDIGLFSHLGQLGLNNMFTT</sequence>
<accession>A0A699JNU2</accession>
<name>A0A699JNU2_TANCI</name>
<evidence type="ECO:0000313" key="1">
    <source>
        <dbReference type="EMBL" id="GFA48837.1"/>
    </source>
</evidence>
<protein>
    <submittedName>
        <fullName evidence="1">Uncharacterized protein</fullName>
    </submittedName>
</protein>
<dbReference type="AlphaFoldDB" id="A0A699JNU2"/>